<dbReference type="InterPro" id="IPR020075">
    <property type="entry name" value="Uncharacterised_AF2234"/>
</dbReference>
<dbReference type="GeneID" id="5410936"/>
<dbReference type="Proteomes" id="UP000002408">
    <property type="component" value="Chromosome"/>
</dbReference>
<name>A7I6Z7_METB6</name>
<dbReference type="eggNOG" id="arCOG03896">
    <property type="taxonomic scope" value="Archaea"/>
</dbReference>
<accession>A7I6Z7</accession>
<dbReference type="STRING" id="456442.Mboo_0990"/>
<evidence type="ECO:0000313" key="2">
    <source>
        <dbReference type="Proteomes" id="UP000002408"/>
    </source>
</evidence>
<evidence type="ECO:0008006" key="3">
    <source>
        <dbReference type="Google" id="ProtNLM"/>
    </source>
</evidence>
<evidence type="ECO:0000313" key="1">
    <source>
        <dbReference type="EMBL" id="ABS55508.1"/>
    </source>
</evidence>
<proteinExistence type="predicted"/>
<dbReference type="KEGG" id="mbn:Mboo_0990"/>
<sequence>MFESGKPPAVEITDENKEICRKYCTICQNYKKHDLGRNEPKELFCGCGASSAQNMKEIGCFCPACPLFTKYHLRGGYYCVRR</sequence>
<gene>
    <name evidence="1" type="ordered locus">Mboo_0990</name>
</gene>
<dbReference type="RefSeq" id="WP_012106535.1">
    <property type="nucleotide sequence ID" value="NC_009712.1"/>
</dbReference>
<dbReference type="EMBL" id="CP000780">
    <property type="protein sequence ID" value="ABS55508.1"/>
    <property type="molecule type" value="Genomic_DNA"/>
</dbReference>
<dbReference type="AlphaFoldDB" id="A7I6Z7"/>
<protein>
    <recommendedName>
        <fullName evidence="3">DUF2769 domain-containing protein</fullName>
    </recommendedName>
</protein>
<dbReference type="OrthoDB" id="144444at2157"/>
<dbReference type="Pfam" id="PF10967">
    <property type="entry name" value="DUF2769"/>
    <property type="match status" value="1"/>
</dbReference>
<dbReference type="HOGENOM" id="CLU_185773_0_0_2"/>
<organism evidence="1 2">
    <name type="scientific">Methanoregula boonei (strain DSM 21154 / JCM 14090 / 6A8)</name>
    <dbReference type="NCBI Taxonomy" id="456442"/>
    <lineage>
        <taxon>Archaea</taxon>
        <taxon>Methanobacteriati</taxon>
        <taxon>Methanobacteriota</taxon>
        <taxon>Stenosarchaea group</taxon>
        <taxon>Methanomicrobia</taxon>
        <taxon>Methanomicrobiales</taxon>
        <taxon>Methanoregulaceae</taxon>
        <taxon>Methanoregula</taxon>
    </lineage>
</organism>
<reference evidence="2" key="1">
    <citation type="journal article" date="2015" name="Microbiology">
        <title>Genome of Methanoregula boonei 6A8 reveals adaptations to oligotrophic peatland environments.</title>
        <authorList>
            <person name="Braeuer S."/>
            <person name="Cadillo-Quiroz H."/>
            <person name="Kyrpides N."/>
            <person name="Woyke T."/>
            <person name="Goodwin L."/>
            <person name="Detter C."/>
            <person name="Podell S."/>
            <person name="Yavitt J.B."/>
            <person name="Zinder S.H."/>
        </authorList>
    </citation>
    <scope>NUCLEOTIDE SEQUENCE [LARGE SCALE GENOMIC DNA]</scope>
    <source>
        <strain evidence="2">DSM 21154 / JCM 14090 / 6A8</strain>
    </source>
</reference>
<keyword evidence="2" id="KW-1185">Reference proteome</keyword>